<feature type="domain" description="WYL" evidence="1">
    <location>
        <begin position="4"/>
        <end position="63"/>
    </location>
</feature>
<reference evidence="2 3" key="1">
    <citation type="submission" date="2024-09" db="EMBL/GenBank/DDBJ databases">
        <authorList>
            <person name="Sun Q."/>
            <person name="Mori K."/>
        </authorList>
    </citation>
    <scope>NUCLEOTIDE SEQUENCE [LARGE SCALE GENOMIC DNA]</scope>
    <source>
        <strain evidence="2 3">NCAIM B.02610</strain>
    </source>
</reference>
<protein>
    <submittedName>
        <fullName evidence="2">WYL domain-containing protein</fullName>
    </submittedName>
</protein>
<dbReference type="EMBL" id="JBHLUX010000093">
    <property type="protein sequence ID" value="MFC0473403.1"/>
    <property type="molecule type" value="Genomic_DNA"/>
</dbReference>
<dbReference type="Proteomes" id="UP001589838">
    <property type="component" value="Unassembled WGS sequence"/>
</dbReference>
<evidence type="ECO:0000313" key="2">
    <source>
        <dbReference type="EMBL" id="MFC0473403.1"/>
    </source>
</evidence>
<accession>A0ABV6KJA2</accession>
<name>A0ABV6KJA2_9BACI</name>
<keyword evidence="3" id="KW-1185">Reference proteome</keyword>
<comment type="caution">
    <text evidence="2">The sequence shown here is derived from an EMBL/GenBank/DDBJ whole genome shotgun (WGS) entry which is preliminary data.</text>
</comment>
<gene>
    <name evidence="2" type="ORF">ACFFHM_23575</name>
</gene>
<organism evidence="2 3">
    <name type="scientific">Halalkalibacter kiskunsagensis</name>
    <dbReference type="NCBI Taxonomy" id="1548599"/>
    <lineage>
        <taxon>Bacteria</taxon>
        <taxon>Bacillati</taxon>
        <taxon>Bacillota</taxon>
        <taxon>Bacilli</taxon>
        <taxon>Bacillales</taxon>
        <taxon>Bacillaceae</taxon>
        <taxon>Halalkalibacter</taxon>
    </lineage>
</organism>
<dbReference type="RefSeq" id="WP_335959752.1">
    <property type="nucleotide sequence ID" value="NZ_JAXBLX010000007.1"/>
</dbReference>
<proteinExistence type="predicted"/>
<evidence type="ECO:0000259" key="1">
    <source>
        <dbReference type="Pfam" id="PF13280"/>
    </source>
</evidence>
<dbReference type="InterPro" id="IPR026881">
    <property type="entry name" value="WYL_dom"/>
</dbReference>
<evidence type="ECO:0000313" key="3">
    <source>
        <dbReference type="Proteomes" id="UP001589838"/>
    </source>
</evidence>
<dbReference type="Pfam" id="PF13280">
    <property type="entry name" value="WYL"/>
    <property type="match status" value="1"/>
</dbReference>
<dbReference type="PROSITE" id="PS52050">
    <property type="entry name" value="WYL"/>
    <property type="match status" value="1"/>
</dbReference>
<sequence>MKRVLTRSIENGVKLLMIYQAADGAMSQRIIQVKSYNERHVIAYCYYRRNTRMFRLDRILSLQLKSRKAYSLE</sequence>